<accession>A0AAD7XLZ1</accession>
<name>A0AAD7XLZ1_9STRA</name>
<protein>
    <recommendedName>
        <fullName evidence="3">Glycosyltransferase family 61 protein</fullName>
    </recommendedName>
</protein>
<reference evidence="1" key="1">
    <citation type="submission" date="2023-01" db="EMBL/GenBank/DDBJ databases">
        <title>Metagenome sequencing of chrysophaentin producing Chrysophaeum taylorii.</title>
        <authorList>
            <person name="Davison J."/>
            <person name="Bewley C."/>
        </authorList>
    </citation>
    <scope>NUCLEOTIDE SEQUENCE</scope>
    <source>
        <strain evidence="1">NIES-1699</strain>
    </source>
</reference>
<keyword evidence="2" id="KW-1185">Reference proteome</keyword>
<organism evidence="1 2">
    <name type="scientific">Chrysophaeum taylorii</name>
    <dbReference type="NCBI Taxonomy" id="2483200"/>
    <lineage>
        <taxon>Eukaryota</taxon>
        <taxon>Sar</taxon>
        <taxon>Stramenopiles</taxon>
        <taxon>Ochrophyta</taxon>
        <taxon>Pelagophyceae</taxon>
        <taxon>Pelagomonadales</taxon>
        <taxon>Pelagomonadaceae</taxon>
        <taxon>Chrysophaeum</taxon>
    </lineage>
</organism>
<sequence length="397" mass="42244">MWRWLVVEAASVASVRRSGSYGAGSWAIRHGPTIDLFNVSLRQGKVVAYGPLSQESRDALSAVSFKLEAKMVASQPHLPTVPIVETTNEGTCGRATMHVFFVSPWDWSNAWHFANDAISLAHHLQTTPFRQEPAALRVFESPKKKKSPISLAAIVVRALFGTNVGDASRMLKQRSTPCLNVHWGVGARLIGPVDGGGFVEERRAAADALRDAVLKECGGGPGTSFSTRALFVERSCGGNGASAARCLSKPATARLRAAFKERGVDLEPCCDDWTDACGVVRRFSAADLVVGMHGAGLANALFAPNHFVLVELHGGYGASLDLFRKISQARRGGYVSVATQGGGGAEERGASLDANRSTRVAACAVALWEQQDSGATGKLAALGHRAPRDHETPARFS</sequence>
<proteinExistence type="predicted"/>
<evidence type="ECO:0008006" key="3">
    <source>
        <dbReference type="Google" id="ProtNLM"/>
    </source>
</evidence>
<dbReference type="Proteomes" id="UP001230188">
    <property type="component" value="Unassembled WGS sequence"/>
</dbReference>
<dbReference type="AlphaFoldDB" id="A0AAD7XLZ1"/>
<evidence type="ECO:0000313" key="1">
    <source>
        <dbReference type="EMBL" id="KAJ8610603.1"/>
    </source>
</evidence>
<comment type="caution">
    <text evidence="1">The sequence shown here is derived from an EMBL/GenBank/DDBJ whole genome shotgun (WGS) entry which is preliminary data.</text>
</comment>
<evidence type="ECO:0000313" key="2">
    <source>
        <dbReference type="Proteomes" id="UP001230188"/>
    </source>
</evidence>
<dbReference type="EMBL" id="JAQMWT010000099">
    <property type="protein sequence ID" value="KAJ8610603.1"/>
    <property type="molecule type" value="Genomic_DNA"/>
</dbReference>
<gene>
    <name evidence="1" type="ORF">CTAYLR_007174</name>
</gene>